<evidence type="ECO:0000259" key="11">
    <source>
        <dbReference type="PROSITE" id="PS50850"/>
    </source>
</evidence>
<dbReference type="InterPro" id="IPR036259">
    <property type="entry name" value="MFS_trans_sf"/>
</dbReference>
<dbReference type="InterPro" id="IPR011701">
    <property type="entry name" value="MFS"/>
</dbReference>
<dbReference type="FunFam" id="1.20.1250.20:FF:000489">
    <property type="entry name" value="MFS general substrate transporter"/>
    <property type="match status" value="1"/>
</dbReference>
<keyword evidence="7 10" id="KW-0472">Membrane</keyword>
<dbReference type="FunFam" id="1.20.1720.10:FF:000012">
    <property type="entry name" value="MFS toxin efflux pump (AflT)"/>
    <property type="match status" value="1"/>
</dbReference>
<dbReference type="RefSeq" id="XP_064662258.1">
    <property type="nucleotide sequence ID" value="XM_064799503.1"/>
</dbReference>
<feature type="transmembrane region" description="Helical" evidence="10">
    <location>
        <begin position="372"/>
        <end position="393"/>
    </location>
</feature>
<comment type="subcellular location">
    <subcellularLocation>
        <location evidence="1">Cell membrane</location>
        <topology evidence="1">Multi-pass membrane protein</topology>
    </subcellularLocation>
</comment>
<feature type="transmembrane region" description="Helical" evidence="10">
    <location>
        <begin position="168"/>
        <end position="187"/>
    </location>
</feature>
<dbReference type="Pfam" id="PF07690">
    <property type="entry name" value="MFS_1"/>
    <property type="match status" value="1"/>
</dbReference>
<dbReference type="InterPro" id="IPR020846">
    <property type="entry name" value="MFS_dom"/>
</dbReference>
<feature type="transmembrane region" description="Helical" evidence="10">
    <location>
        <begin position="258"/>
        <end position="277"/>
    </location>
</feature>
<dbReference type="PROSITE" id="PS50850">
    <property type="entry name" value="MFS"/>
    <property type="match status" value="1"/>
</dbReference>
<dbReference type="GeneID" id="89923591"/>
<dbReference type="PANTHER" id="PTHR23501:SF199">
    <property type="entry name" value="MFS EFFLUX TRANSPORTER INPD-RELATED"/>
    <property type="match status" value="1"/>
</dbReference>
<evidence type="ECO:0000256" key="4">
    <source>
        <dbReference type="ARBA" id="ARBA00022475"/>
    </source>
</evidence>
<feature type="transmembrane region" description="Helical" evidence="10">
    <location>
        <begin position="226"/>
        <end position="246"/>
    </location>
</feature>
<keyword evidence="3" id="KW-0813">Transport</keyword>
<proteinExistence type="inferred from homology"/>
<protein>
    <submittedName>
        <fullName evidence="12">MFS sugar transporter</fullName>
    </submittedName>
</protein>
<dbReference type="GO" id="GO:0022857">
    <property type="term" value="F:transmembrane transporter activity"/>
    <property type="evidence" value="ECO:0007669"/>
    <property type="project" value="InterPro"/>
</dbReference>
<keyword evidence="5 10" id="KW-0812">Transmembrane</keyword>
<dbReference type="SUPFAM" id="SSF103473">
    <property type="entry name" value="MFS general substrate transporter"/>
    <property type="match status" value="1"/>
</dbReference>
<comment type="caution">
    <text evidence="12">The sequence shown here is derived from an EMBL/GenBank/DDBJ whole genome shotgun (WGS) entry which is preliminary data.</text>
</comment>
<evidence type="ECO:0000256" key="1">
    <source>
        <dbReference type="ARBA" id="ARBA00004651"/>
    </source>
</evidence>
<feature type="transmembrane region" description="Helical" evidence="10">
    <location>
        <begin position="500"/>
        <end position="519"/>
    </location>
</feature>
<dbReference type="PANTHER" id="PTHR23501">
    <property type="entry name" value="MAJOR FACILITATOR SUPERFAMILY"/>
    <property type="match status" value="1"/>
</dbReference>
<dbReference type="GO" id="GO:0005886">
    <property type="term" value="C:plasma membrane"/>
    <property type="evidence" value="ECO:0007669"/>
    <property type="project" value="UniProtKB-SubCell"/>
</dbReference>
<name>A0AAV9PLG1_9PEZI</name>
<keyword evidence="13" id="KW-1185">Reference proteome</keyword>
<accession>A0AAV9PLG1</accession>
<evidence type="ECO:0000256" key="9">
    <source>
        <dbReference type="SAM" id="MobiDB-lite"/>
    </source>
</evidence>
<dbReference type="PRINTS" id="PR01036">
    <property type="entry name" value="TCRTETB"/>
</dbReference>
<dbReference type="Gene3D" id="1.20.1250.20">
    <property type="entry name" value="MFS general substrate transporter like domains"/>
    <property type="match status" value="1"/>
</dbReference>
<dbReference type="FunFam" id="1.20.1250.20:FF:000196">
    <property type="entry name" value="MFS toxin efflux pump (AflT)"/>
    <property type="match status" value="1"/>
</dbReference>
<feature type="region of interest" description="Disordered" evidence="9">
    <location>
        <begin position="1"/>
        <end position="76"/>
    </location>
</feature>
<keyword evidence="12" id="KW-0762">Sugar transport</keyword>
<feature type="transmembrane region" description="Helical" evidence="10">
    <location>
        <begin position="298"/>
        <end position="319"/>
    </location>
</feature>
<feature type="transmembrane region" description="Helical" evidence="10">
    <location>
        <begin position="465"/>
        <end position="488"/>
    </location>
</feature>
<evidence type="ECO:0000256" key="8">
    <source>
        <dbReference type="ARBA" id="ARBA00023180"/>
    </source>
</evidence>
<keyword evidence="4" id="KW-1003">Cell membrane</keyword>
<gene>
    <name evidence="12" type="primary">MFS1</name>
    <name evidence="12" type="ORF">LTR77_002244</name>
</gene>
<dbReference type="EMBL" id="JAVRRT010000003">
    <property type="protein sequence ID" value="KAK5173563.1"/>
    <property type="molecule type" value="Genomic_DNA"/>
</dbReference>
<feature type="transmembrane region" description="Helical" evidence="10">
    <location>
        <begin position="100"/>
        <end position="126"/>
    </location>
</feature>
<feature type="transmembrane region" description="Helical" evidence="10">
    <location>
        <begin position="566"/>
        <end position="588"/>
    </location>
</feature>
<organism evidence="12 13">
    <name type="scientific">Saxophila tyrrhenica</name>
    <dbReference type="NCBI Taxonomy" id="1690608"/>
    <lineage>
        <taxon>Eukaryota</taxon>
        <taxon>Fungi</taxon>
        <taxon>Dikarya</taxon>
        <taxon>Ascomycota</taxon>
        <taxon>Pezizomycotina</taxon>
        <taxon>Dothideomycetes</taxon>
        <taxon>Dothideomycetidae</taxon>
        <taxon>Mycosphaerellales</taxon>
        <taxon>Extremaceae</taxon>
        <taxon>Saxophila</taxon>
    </lineage>
</organism>
<dbReference type="CDD" id="cd17502">
    <property type="entry name" value="MFS_Azr1_MDR_like"/>
    <property type="match status" value="1"/>
</dbReference>
<feature type="domain" description="Major facilitator superfamily (MFS) profile" evidence="11">
    <location>
        <begin position="103"/>
        <end position="593"/>
    </location>
</feature>
<dbReference type="Gene3D" id="1.20.1720.10">
    <property type="entry name" value="Multidrug resistance protein D"/>
    <property type="match status" value="1"/>
</dbReference>
<dbReference type="AlphaFoldDB" id="A0AAV9PLG1"/>
<reference evidence="12 13" key="1">
    <citation type="submission" date="2023-08" db="EMBL/GenBank/DDBJ databases">
        <title>Black Yeasts Isolated from many extreme environments.</title>
        <authorList>
            <person name="Coleine C."/>
            <person name="Stajich J.E."/>
            <person name="Selbmann L."/>
        </authorList>
    </citation>
    <scope>NUCLEOTIDE SEQUENCE [LARGE SCALE GENOMIC DNA]</scope>
    <source>
        <strain evidence="12 13">CCFEE 5935</strain>
    </source>
</reference>
<evidence type="ECO:0000256" key="3">
    <source>
        <dbReference type="ARBA" id="ARBA00022448"/>
    </source>
</evidence>
<evidence type="ECO:0000256" key="2">
    <source>
        <dbReference type="ARBA" id="ARBA00007520"/>
    </source>
</evidence>
<evidence type="ECO:0000256" key="10">
    <source>
        <dbReference type="SAM" id="Phobius"/>
    </source>
</evidence>
<evidence type="ECO:0000256" key="6">
    <source>
        <dbReference type="ARBA" id="ARBA00022989"/>
    </source>
</evidence>
<evidence type="ECO:0000256" key="7">
    <source>
        <dbReference type="ARBA" id="ARBA00023136"/>
    </source>
</evidence>
<keyword evidence="8" id="KW-0325">Glycoprotein</keyword>
<feature type="transmembrane region" description="Helical" evidence="10">
    <location>
        <begin position="138"/>
        <end position="156"/>
    </location>
</feature>
<feature type="transmembrane region" description="Helical" evidence="10">
    <location>
        <begin position="193"/>
        <end position="214"/>
    </location>
</feature>
<dbReference type="Proteomes" id="UP001337655">
    <property type="component" value="Unassembled WGS sequence"/>
</dbReference>
<evidence type="ECO:0000256" key="5">
    <source>
        <dbReference type="ARBA" id="ARBA00022692"/>
    </source>
</evidence>
<keyword evidence="6 10" id="KW-1133">Transmembrane helix</keyword>
<feature type="transmembrane region" description="Helical" evidence="10">
    <location>
        <begin position="435"/>
        <end position="453"/>
    </location>
</feature>
<sequence length="603" mass="65050">MRFFNKKPTGETSTTEPEVRSDETTPVQSGAPSEVNEEKNNVETTVDAPESRTSSQHGDMTEKQAEVAAAENPAEKKIAELGPDDEEEDDESRYPKSTQFALISVALCLSVFCMALDNTIIATAIPKITDEFRAINDVGWYGSAYLLCTCAFQLFFGKLYTFFSLKWIYLTALGIFEIGSAVCGAAPNSTAFIIGRAVAGLGSAGIFSGAILIVADTIPLRKRPTYMGLIGGMYGIASVAGPLLGGALTDNVSWRWCFYINLPIGAVTCLFIVFFYKPTAAARAQKLNEGWKARLEQFDIYGTLVFLPMVVCLLLALQWGGSTYEWSNGRIIALFVVFGLLAIVFGGIQLWKKDNATVPPRIIRQRSIWSGACFAACIGASFFVFVYYIPIWFQAIKGVSAVRSGIMNIPMVLALVVVSMIGGIAVTVLGYYTPFVYASSIFMSIGAGLLSTFDRDTASPKWIGYQIIFGAGVGFGMQQSLVMAQTVLPKRDVPIGTAMMMFSQTLGGAIFVSVGQNVFTNQLLKNLKDAVPGLNPAVVLATGATSLKDAIDPKFLPAVQEAYNTAIINCFYVGVAVAVLSGVFAALWEWKSVKGKKIEMAAA</sequence>
<comment type="similarity">
    <text evidence="2">Belongs to the major facilitator superfamily. TCR/Tet family.</text>
</comment>
<evidence type="ECO:0000313" key="13">
    <source>
        <dbReference type="Proteomes" id="UP001337655"/>
    </source>
</evidence>
<feature type="transmembrane region" description="Helical" evidence="10">
    <location>
        <begin position="405"/>
        <end position="428"/>
    </location>
</feature>
<evidence type="ECO:0000313" key="12">
    <source>
        <dbReference type="EMBL" id="KAK5173563.1"/>
    </source>
</evidence>
<feature type="transmembrane region" description="Helical" evidence="10">
    <location>
        <begin position="331"/>
        <end position="351"/>
    </location>
</feature>